<proteinExistence type="predicted"/>
<dbReference type="EMBL" id="CP036263">
    <property type="protein sequence ID" value="QDS99720.1"/>
    <property type="molecule type" value="Genomic_DNA"/>
</dbReference>
<evidence type="ECO:0000313" key="2">
    <source>
        <dbReference type="EMBL" id="QDS99720.1"/>
    </source>
</evidence>
<keyword evidence="3" id="KW-1185">Reference proteome</keyword>
<sequence length="96" mass="10542">MRSPTPTHAPARKSSASTSPGTQPPAAEPFGRSSSRSTLLGPHTVDAAFEDQEARWLTPTTAPEDKELSLFGNLTQQLNSLKEQELRLRELLRTSR</sequence>
<name>A0A517MXW8_9BACT</name>
<organism evidence="2 3">
    <name type="scientific">Adhaeretor mobilis</name>
    <dbReference type="NCBI Taxonomy" id="1930276"/>
    <lineage>
        <taxon>Bacteria</taxon>
        <taxon>Pseudomonadati</taxon>
        <taxon>Planctomycetota</taxon>
        <taxon>Planctomycetia</taxon>
        <taxon>Pirellulales</taxon>
        <taxon>Lacipirellulaceae</taxon>
        <taxon>Adhaeretor</taxon>
    </lineage>
</organism>
<feature type="region of interest" description="Disordered" evidence="1">
    <location>
        <begin position="1"/>
        <end position="42"/>
    </location>
</feature>
<reference evidence="2 3" key="1">
    <citation type="submission" date="2019-02" db="EMBL/GenBank/DDBJ databases">
        <title>Deep-cultivation of Planctomycetes and their phenomic and genomic characterization uncovers novel biology.</title>
        <authorList>
            <person name="Wiegand S."/>
            <person name="Jogler M."/>
            <person name="Boedeker C."/>
            <person name="Pinto D."/>
            <person name="Vollmers J."/>
            <person name="Rivas-Marin E."/>
            <person name="Kohn T."/>
            <person name="Peeters S.H."/>
            <person name="Heuer A."/>
            <person name="Rast P."/>
            <person name="Oberbeckmann S."/>
            <person name="Bunk B."/>
            <person name="Jeske O."/>
            <person name="Meyerdierks A."/>
            <person name="Storesund J.E."/>
            <person name="Kallscheuer N."/>
            <person name="Luecker S."/>
            <person name="Lage O.M."/>
            <person name="Pohl T."/>
            <person name="Merkel B.J."/>
            <person name="Hornburger P."/>
            <person name="Mueller R.-W."/>
            <person name="Bruemmer F."/>
            <person name="Labrenz M."/>
            <person name="Spormann A.M."/>
            <person name="Op den Camp H."/>
            <person name="Overmann J."/>
            <person name="Amann R."/>
            <person name="Jetten M.S.M."/>
            <person name="Mascher T."/>
            <person name="Medema M.H."/>
            <person name="Devos D.P."/>
            <person name="Kaster A.-K."/>
            <person name="Ovreas L."/>
            <person name="Rohde M."/>
            <person name="Galperin M.Y."/>
            <person name="Jogler C."/>
        </authorList>
    </citation>
    <scope>NUCLEOTIDE SEQUENCE [LARGE SCALE GENOMIC DNA]</scope>
    <source>
        <strain evidence="2 3">HG15A2</strain>
    </source>
</reference>
<dbReference type="RefSeq" id="WP_145060892.1">
    <property type="nucleotide sequence ID" value="NZ_CP036263.1"/>
</dbReference>
<accession>A0A517MXW8</accession>
<dbReference type="KEGG" id="amob:HG15A2_30490"/>
<protein>
    <submittedName>
        <fullName evidence="2">Uncharacterized protein</fullName>
    </submittedName>
</protein>
<evidence type="ECO:0000256" key="1">
    <source>
        <dbReference type="SAM" id="MobiDB-lite"/>
    </source>
</evidence>
<dbReference type="AlphaFoldDB" id="A0A517MXW8"/>
<evidence type="ECO:0000313" key="3">
    <source>
        <dbReference type="Proteomes" id="UP000319852"/>
    </source>
</evidence>
<gene>
    <name evidence="2" type="ORF">HG15A2_30490</name>
</gene>
<dbReference type="Proteomes" id="UP000319852">
    <property type="component" value="Chromosome"/>
</dbReference>